<dbReference type="InterPro" id="IPR004045">
    <property type="entry name" value="Glutathione_S-Trfase_N"/>
</dbReference>
<comment type="caution">
    <text evidence="2">The sequence shown here is derived from an EMBL/GenBank/DDBJ whole genome shotgun (WGS) entry which is preliminary data.</text>
</comment>
<dbReference type="Proteomes" id="UP000239209">
    <property type="component" value="Unassembled WGS sequence"/>
</dbReference>
<keyword evidence="3" id="KW-1185">Reference proteome</keyword>
<gene>
    <name evidence="2" type="ORF">CLV70_101450</name>
</gene>
<dbReference type="Pfam" id="PF13410">
    <property type="entry name" value="GST_C_2"/>
    <property type="match status" value="1"/>
</dbReference>
<reference evidence="2 3" key="1">
    <citation type="submission" date="2018-03" db="EMBL/GenBank/DDBJ databases">
        <title>Genomic Encyclopedia of Archaeal and Bacterial Type Strains, Phase II (KMG-II): from individual species to whole genera.</title>
        <authorList>
            <person name="Goeker M."/>
        </authorList>
    </citation>
    <scope>NUCLEOTIDE SEQUENCE [LARGE SCALE GENOMIC DNA]</scope>
    <source>
        <strain evidence="2 3">DSM 45348</strain>
    </source>
</reference>
<keyword evidence="2" id="KW-0808">Transferase</keyword>
<dbReference type="PANTHER" id="PTHR32419">
    <property type="entry name" value="GLUTATHIONYL-HYDROQUINONE REDUCTASE"/>
    <property type="match status" value="1"/>
</dbReference>
<proteinExistence type="predicted"/>
<evidence type="ECO:0000313" key="2">
    <source>
        <dbReference type="EMBL" id="PRY33288.1"/>
    </source>
</evidence>
<name>A0A2T0SIN9_9ACTN</name>
<dbReference type="OrthoDB" id="9769158at2"/>
<dbReference type="SUPFAM" id="SSF47616">
    <property type="entry name" value="GST C-terminal domain-like"/>
    <property type="match status" value="1"/>
</dbReference>
<dbReference type="InterPro" id="IPR016639">
    <property type="entry name" value="GST_Omega/GSH"/>
</dbReference>
<dbReference type="InterPro" id="IPR010987">
    <property type="entry name" value="Glutathione-S-Trfase_C-like"/>
</dbReference>
<dbReference type="Gene3D" id="1.20.1050.10">
    <property type="match status" value="1"/>
</dbReference>
<dbReference type="AlphaFoldDB" id="A0A2T0SIN9"/>
<protein>
    <submittedName>
        <fullName evidence="2">Putative glutathione S-transferase</fullName>
    </submittedName>
</protein>
<dbReference type="GO" id="GO:0005737">
    <property type="term" value="C:cytoplasm"/>
    <property type="evidence" value="ECO:0007669"/>
    <property type="project" value="TreeGrafter"/>
</dbReference>
<organism evidence="2 3">
    <name type="scientific">Pseudosporangium ferrugineum</name>
    <dbReference type="NCBI Taxonomy" id="439699"/>
    <lineage>
        <taxon>Bacteria</taxon>
        <taxon>Bacillati</taxon>
        <taxon>Actinomycetota</taxon>
        <taxon>Actinomycetes</taxon>
        <taxon>Micromonosporales</taxon>
        <taxon>Micromonosporaceae</taxon>
        <taxon>Pseudosporangium</taxon>
    </lineage>
</organism>
<dbReference type="RefSeq" id="WP_106124603.1">
    <property type="nucleotide sequence ID" value="NZ_PVZG01000001.1"/>
</dbReference>
<dbReference type="Gene3D" id="3.40.30.10">
    <property type="entry name" value="Glutaredoxin"/>
    <property type="match status" value="1"/>
</dbReference>
<dbReference type="EMBL" id="PVZG01000001">
    <property type="protein sequence ID" value="PRY33288.1"/>
    <property type="molecule type" value="Genomic_DNA"/>
</dbReference>
<dbReference type="InterPro" id="IPR036249">
    <property type="entry name" value="Thioredoxin-like_sf"/>
</dbReference>
<evidence type="ECO:0000313" key="3">
    <source>
        <dbReference type="Proteomes" id="UP000239209"/>
    </source>
</evidence>
<dbReference type="PANTHER" id="PTHR32419:SF6">
    <property type="entry name" value="GLUTATHIONE S-TRANSFERASE OMEGA-LIKE 1-RELATED"/>
    <property type="match status" value="1"/>
</dbReference>
<sequence>MVQQPHVTQFAGPVDTATYGEYSIPGTPGPLLRFTGRITTGGEFTAEPARYHIYGGWFCPWSHRVAITRALAGLEDIVGMSFVDDDRDGRGWAFREQYGPDPVNGFMLLRQAYEATEEGFDGHVSVPALWDRATSRLVSNDTHGIGIDLASRFGHLATPVTDTYPEHLRGSIEELDGWLGPTVNHGVRAAAAAPGPARDALLEAFERLDDRLSRSRYLLGDDLTEADIRLWVTLVRYDVGANAGRAINPGLHVYPHLWAYARELYAIPAFRDTTDFATFSRPGAALPDWSTPSGR</sequence>
<feature type="domain" description="GST C-terminal" evidence="1">
    <location>
        <begin position="154"/>
        <end position="286"/>
    </location>
</feature>
<dbReference type="GO" id="GO:0004364">
    <property type="term" value="F:glutathione transferase activity"/>
    <property type="evidence" value="ECO:0007669"/>
    <property type="project" value="InterPro"/>
</dbReference>
<dbReference type="Pfam" id="PF13409">
    <property type="entry name" value="GST_N_2"/>
    <property type="match status" value="1"/>
</dbReference>
<evidence type="ECO:0000259" key="1">
    <source>
        <dbReference type="PROSITE" id="PS50405"/>
    </source>
</evidence>
<dbReference type="PROSITE" id="PS50405">
    <property type="entry name" value="GST_CTER"/>
    <property type="match status" value="1"/>
</dbReference>
<accession>A0A2T0SIN9</accession>
<dbReference type="SUPFAM" id="SSF52833">
    <property type="entry name" value="Thioredoxin-like"/>
    <property type="match status" value="1"/>
</dbReference>
<dbReference type="InterPro" id="IPR036282">
    <property type="entry name" value="Glutathione-S-Trfase_C_sf"/>
</dbReference>